<keyword evidence="8" id="KW-1133">Transmembrane helix</keyword>
<keyword evidence="5" id="KW-0997">Cell inner membrane</keyword>
<keyword evidence="3" id="KW-0813">Transport</keyword>
<evidence type="ECO:0000256" key="6">
    <source>
        <dbReference type="ARBA" id="ARBA00022692"/>
    </source>
</evidence>
<dbReference type="EMBL" id="CADIJX010000003">
    <property type="protein sequence ID" value="CAB3646997.1"/>
    <property type="molecule type" value="Genomic_DNA"/>
</dbReference>
<feature type="domain" description="GspL periplasmic" evidence="11">
    <location>
        <begin position="249"/>
        <end position="375"/>
    </location>
</feature>
<evidence type="ECO:0000256" key="7">
    <source>
        <dbReference type="ARBA" id="ARBA00022927"/>
    </source>
</evidence>
<keyword evidence="13" id="KW-1185">Reference proteome</keyword>
<dbReference type="Gene3D" id="3.30.420.380">
    <property type="match status" value="1"/>
</dbReference>
<dbReference type="Proteomes" id="UP000494108">
    <property type="component" value="Unassembled WGS sequence"/>
</dbReference>
<evidence type="ECO:0000313" key="13">
    <source>
        <dbReference type="Proteomes" id="UP000494108"/>
    </source>
</evidence>
<dbReference type="GO" id="GO:0015627">
    <property type="term" value="C:type II protein secretion system complex"/>
    <property type="evidence" value="ECO:0007669"/>
    <property type="project" value="InterPro"/>
</dbReference>
<dbReference type="AlphaFoldDB" id="A0A6S6ZZM2"/>
<evidence type="ECO:0000256" key="2">
    <source>
        <dbReference type="ARBA" id="ARBA00005318"/>
    </source>
</evidence>
<dbReference type="GO" id="GO:0009276">
    <property type="term" value="C:Gram-negative-bacterium-type cell wall"/>
    <property type="evidence" value="ECO:0007669"/>
    <property type="project" value="InterPro"/>
</dbReference>
<sequence>MVRVDLLRLMLPPARYMETAPVRCAFRMPQGAWQSDAFETLAALSARYQPKRVEVCPHPGDMSMTEIDLPPLPAKRQRVAVLGAVELLALAPPKSLAVGFGVRNAAGSVPVAWMSASVLATSLRDLQQHGLPVHAVYPPPAFLPNPEEASWPERTAGAILIDDWAVVRTKVDGGFLQPVPAGHTELAQVNARLQPLLPDSSQLHWLDVGGPVDADSGQAPTPWTGGGWNWTIPTGITSTHGAEHRWLGPALGWAATAAAVWLVGLNLYASQVAAQGQALTRQMSTQVKAAFPEVSVVLNPLQQARQLRDARRAGAVSVDAADFGALTRAAAALLTQAEGQVQRLDFRDGQLTVRWREGAAPNAEELKSIEGRAHERGLAVHAEDGGLRLNVAAEQEGDASTPSATAAADPPASGATP</sequence>
<evidence type="ECO:0000256" key="1">
    <source>
        <dbReference type="ARBA" id="ARBA00004533"/>
    </source>
</evidence>
<evidence type="ECO:0000259" key="11">
    <source>
        <dbReference type="Pfam" id="PF12693"/>
    </source>
</evidence>
<feature type="compositionally biased region" description="Low complexity" evidence="10">
    <location>
        <begin position="398"/>
        <end position="417"/>
    </location>
</feature>
<reference evidence="12 13" key="1">
    <citation type="submission" date="2020-04" db="EMBL/GenBank/DDBJ databases">
        <authorList>
            <person name="De Canck E."/>
        </authorList>
    </citation>
    <scope>NUCLEOTIDE SEQUENCE [LARGE SCALE GENOMIC DNA]</scope>
    <source>
        <strain evidence="12 13">LMG 3431</strain>
    </source>
</reference>
<accession>A0A6S6ZZM2</accession>
<keyword evidence="6" id="KW-0812">Transmembrane</keyword>
<evidence type="ECO:0000313" key="12">
    <source>
        <dbReference type="EMBL" id="CAB3646997.1"/>
    </source>
</evidence>
<proteinExistence type="inferred from homology"/>
<evidence type="ECO:0000256" key="4">
    <source>
        <dbReference type="ARBA" id="ARBA00022475"/>
    </source>
</evidence>
<dbReference type="GO" id="GO:0015628">
    <property type="term" value="P:protein secretion by the type II secretion system"/>
    <property type="evidence" value="ECO:0007669"/>
    <property type="project" value="InterPro"/>
</dbReference>
<comment type="subcellular location">
    <subcellularLocation>
        <location evidence="1">Cell inner membrane</location>
    </subcellularLocation>
</comment>
<evidence type="ECO:0000256" key="3">
    <source>
        <dbReference type="ARBA" id="ARBA00022448"/>
    </source>
</evidence>
<keyword evidence="7" id="KW-0653">Protein transport</keyword>
<organism evidence="12 13">
    <name type="scientific">Achromobacter pestifer</name>
    <dbReference type="NCBI Taxonomy" id="1353889"/>
    <lineage>
        <taxon>Bacteria</taxon>
        <taxon>Pseudomonadati</taxon>
        <taxon>Pseudomonadota</taxon>
        <taxon>Betaproteobacteria</taxon>
        <taxon>Burkholderiales</taxon>
        <taxon>Alcaligenaceae</taxon>
        <taxon>Achromobacter</taxon>
    </lineage>
</organism>
<feature type="region of interest" description="Disordered" evidence="10">
    <location>
        <begin position="392"/>
        <end position="417"/>
    </location>
</feature>
<comment type="similarity">
    <text evidence="2">Belongs to the GSP L family.</text>
</comment>
<evidence type="ECO:0000256" key="9">
    <source>
        <dbReference type="ARBA" id="ARBA00023136"/>
    </source>
</evidence>
<name>A0A6S6ZZM2_9BURK</name>
<evidence type="ECO:0000256" key="5">
    <source>
        <dbReference type="ARBA" id="ARBA00022519"/>
    </source>
</evidence>
<keyword evidence="4" id="KW-1003">Cell membrane</keyword>
<evidence type="ECO:0000256" key="8">
    <source>
        <dbReference type="ARBA" id="ARBA00022989"/>
    </source>
</evidence>
<dbReference type="InterPro" id="IPR007812">
    <property type="entry name" value="T2SS_protein-GspL"/>
</dbReference>
<dbReference type="NCBIfam" id="TIGR01709">
    <property type="entry name" value="typeII_sec_gspL"/>
    <property type="match status" value="1"/>
</dbReference>
<dbReference type="InterPro" id="IPR043129">
    <property type="entry name" value="ATPase_NBD"/>
</dbReference>
<dbReference type="SUPFAM" id="SSF53067">
    <property type="entry name" value="Actin-like ATPase domain"/>
    <property type="match status" value="1"/>
</dbReference>
<gene>
    <name evidence="12" type="ORF">LMG3431_02532</name>
</gene>
<protein>
    <recommendedName>
        <fullName evidence="11">GspL periplasmic domain-containing protein</fullName>
    </recommendedName>
</protein>
<dbReference type="GO" id="GO:0005886">
    <property type="term" value="C:plasma membrane"/>
    <property type="evidence" value="ECO:0007669"/>
    <property type="project" value="UniProtKB-SubCell"/>
</dbReference>
<keyword evidence="9" id="KW-0472">Membrane</keyword>
<dbReference type="Pfam" id="PF12693">
    <property type="entry name" value="GspL_C"/>
    <property type="match status" value="1"/>
</dbReference>
<evidence type="ECO:0000256" key="10">
    <source>
        <dbReference type="SAM" id="MobiDB-lite"/>
    </source>
</evidence>
<dbReference type="InterPro" id="IPR025691">
    <property type="entry name" value="GspL_pp_dom"/>
</dbReference>